<protein>
    <recommendedName>
        <fullName evidence="3">DUF1641 domain-containing protein</fullName>
    </recommendedName>
</protein>
<organism evidence="1 2">
    <name type="scientific">Effusibacillus dendaii</name>
    <dbReference type="NCBI Taxonomy" id="2743772"/>
    <lineage>
        <taxon>Bacteria</taxon>
        <taxon>Bacillati</taxon>
        <taxon>Bacillota</taxon>
        <taxon>Bacilli</taxon>
        <taxon>Bacillales</taxon>
        <taxon>Alicyclobacillaceae</taxon>
        <taxon>Effusibacillus</taxon>
    </lineage>
</organism>
<dbReference type="PANTHER" id="PTHR38433:SF1">
    <property type="entry name" value="DUF1641 DOMAIN-CONTAINING PROTEIN"/>
    <property type="match status" value="1"/>
</dbReference>
<dbReference type="Pfam" id="PF07849">
    <property type="entry name" value="DUF1641"/>
    <property type="match status" value="1"/>
</dbReference>
<reference evidence="1 2" key="1">
    <citation type="submission" date="2020-08" db="EMBL/GenBank/DDBJ databases">
        <title>Complete Genome Sequence of Effusibacillus dendaii Strain skT53, Isolated from Farmland soil.</title>
        <authorList>
            <person name="Konishi T."/>
            <person name="Kawasaki H."/>
        </authorList>
    </citation>
    <scope>NUCLEOTIDE SEQUENCE [LARGE SCALE GENOMIC DNA]</scope>
    <source>
        <strain evidence="2">skT53</strain>
    </source>
</reference>
<evidence type="ECO:0000313" key="1">
    <source>
        <dbReference type="EMBL" id="BCJ86163.1"/>
    </source>
</evidence>
<dbReference type="PANTHER" id="PTHR38433">
    <property type="match status" value="1"/>
</dbReference>
<dbReference type="Proteomes" id="UP000593802">
    <property type="component" value="Chromosome"/>
</dbReference>
<proteinExistence type="predicted"/>
<gene>
    <name evidence="1" type="primary">yrhD</name>
    <name evidence="1" type="ORF">skT53_11480</name>
</gene>
<accession>A0A7I8D7M4</accession>
<dbReference type="InterPro" id="IPR012440">
    <property type="entry name" value="DUF1641"/>
</dbReference>
<name>A0A7I8D7M4_9BACL</name>
<dbReference type="KEGG" id="eff:skT53_11480"/>
<dbReference type="AlphaFoldDB" id="A0A7I8D7M4"/>
<evidence type="ECO:0000313" key="2">
    <source>
        <dbReference type="Proteomes" id="UP000593802"/>
    </source>
</evidence>
<dbReference type="EMBL" id="AP023366">
    <property type="protein sequence ID" value="BCJ86163.1"/>
    <property type="molecule type" value="Genomic_DNA"/>
</dbReference>
<dbReference type="RefSeq" id="WP_200760195.1">
    <property type="nucleotide sequence ID" value="NZ_AP023366.1"/>
</dbReference>
<sequence length="165" mass="17983">MARAITHIEKQLPNPEQEQVQAIGQILEAVAESRDTLLMTLDILKELHASGVLNILQGILKNRQQIGAIAFTQLNQPGIHHGLKNLIGLAQFLGKLDPAQLQTMLNGVARGLEQSGTHAAETKPIGLWNMGKMLRDPDVNASINMMLQFLRGMGEGINGNRSSVH</sequence>
<keyword evidence="2" id="KW-1185">Reference proteome</keyword>
<evidence type="ECO:0008006" key="3">
    <source>
        <dbReference type="Google" id="ProtNLM"/>
    </source>
</evidence>